<protein>
    <submittedName>
        <fullName evidence="1">Uncharacterized protein</fullName>
    </submittedName>
</protein>
<proteinExistence type="predicted"/>
<accession>A0A0J9EUW0</accession>
<sequence>SLSVRFISIRSLGILYFSRPSSRALSVKLMRRIIDFSVLPLISFKWQQSPPWPYFLS</sequence>
<feature type="non-terminal residue" evidence="1">
    <location>
        <position position="1"/>
    </location>
</feature>
<dbReference type="AlphaFoldDB" id="A0A0J9EUW0"/>
<evidence type="ECO:0000313" key="1">
    <source>
        <dbReference type="EMBL" id="KMW69787.1"/>
    </source>
</evidence>
<gene>
    <name evidence="1" type="ORF">BDDG_13942</name>
</gene>
<feature type="non-terminal residue" evidence="1">
    <location>
        <position position="57"/>
    </location>
</feature>
<dbReference type="EMBL" id="GG752008">
    <property type="protein sequence ID" value="KMW69787.1"/>
    <property type="molecule type" value="Genomic_DNA"/>
</dbReference>
<reference evidence="1" key="1">
    <citation type="submission" date="2010-03" db="EMBL/GenBank/DDBJ databases">
        <title>Annotation of Blastomyces dermatitidis strain ATCC 18188.</title>
        <authorList>
            <consortium name="The Broad Institute Genome Sequencing Platform"/>
            <consortium name="Broad Institute Genome Sequencing Center for Infectious Disease."/>
            <person name="Cuomo C."/>
            <person name="Klein B."/>
            <person name="Sullivan T."/>
            <person name="Heitman J."/>
            <person name="Young S."/>
            <person name="Zeng Q."/>
            <person name="Gargeya S."/>
            <person name="Alvarado L."/>
            <person name="Berlin A.M."/>
            <person name="Chapman S.B."/>
            <person name="Chen Z."/>
            <person name="Freedman E."/>
            <person name="Gellesch M."/>
            <person name="Goldberg J."/>
            <person name="Griggs A."/>
            <person name="Gujja S."/>
            <person name="Heilman E."/>
            <person name="Heiman D."/>
            <person name="Howarth C."/>
            <person name="Mehta T."/>
            <person name="Neiman D."/>
            <person name="Pearson M."/>
            <person name="Roberts A."/>
            <person name="Saif S."/>
            <person name="Shea T."/>
            <person name="Shenoy N."/>
            <person name="Sisk P."/>
            <person name="Stolte C."/>
            <person name="Sykes S."/>
            <person name="White J."/>
            <person name="Yandava C."/>
            <person name="Haas B."/>
            <person name="Nusbaum C."/>
            <person name="Birren B."/>
        </authorList>
    </citation>
    <scope>NUCLEOTIDE SEQUENCE</scope>
    <source>
        <strain evidence="1">ATCC 18188</strain>
    </source>
</reference>
<name>A0A0J9EUW0_AJEDA</name>
<organism evidence="1">
    <name type="scientific">Ajellomyces dermatitidis (strain ATCC 18188 / CBS 674.68)</name>
    <name type="common">Blastomyces dermatitidis</name>
    <dbReference type="NCBI Taxonomy" id="653446"/>
    <lineage>
        <taxon>Eukaryota</taxon>
        <taxon>Fungi</taxon>
        <taxon>Dikarya</taxon>
        <taxon>Ascomycota</taxon>
        <taxon>Pezizomycotina</taxon>
        <taxon>Eurotiomycetes</taxon>
        <taxon>Eurotiomycetidae</taxon>
        <taxon>Onygenales</taxon>
        <taxon>Ajellomycetaceae</taxon>
        <taxon>Blastomyces</taxon>
    </lineage>
</organism>
<dbReference type="Proteomes" id="UP000007802">
    <property type="component" value="Unassembled WGS sequence"/>
</dbReference>